<accession>A0A0C3LK50</accession>
<organism evidence="1 2">
    <name type="scientific">Tulasnella calospora MUT 4182</name>
    <dbReference type="NCBI Taxonomy" id="1051891"/>
    <lineage>
        <taxon>Eukaryota</taxon>
        <taxon>Fungi</taxon>
        <taxon>Dikarya</taxon>
        <taxon>Basidiomycota</taxon>
        <taxon>Agaricomycotina</taxon>
        <taxon>Agaricomycetes</taxon>
        <taxon>Cantharellales</taxon>
        <taxon>Tulasnellaceae</taxon>
        <taxon>Tulasnella</taxon>
    </lineage>
</organism>
<proteinExistence type="predicted"/>
<reference evidence="2" key="2">
    <citation type="submission" date="2015-01" db="EMBL/GenBank/DDBJ databases">
        <title>Evolutionary Origins and Diversification of the Mycorrhizal Mutualists.</title>
        <authorList>
            <consortium name="DOE Joint Genome Institute"/>
            <consortium name="Mycorrhizal Genomics Consortium"/>
            <person name="Kohler A."/>
            <person name="Kuo A."/>
            <person name="Nagy L.G."/>
            <person name="Floudas D."/>
            <person name="Copeland A."/>
            <person name="Barry K.W."/>
            <person name="Cichocki N."/>
            <person name="Veneault-Fourrey C."/>
            <person name="LaButti K."/>
            <person name="Lindquist E.A."/>
            <person name="Lipzen A."/>
            <person name="Lundell T."/>
            <person name="Morin E."/>
            <person name="Murat C."/>
            <person name="Riley R."/>
            <person name="Ohm R."/>
            <person name="Sun H."/>
            <person name="Tunlid A."/>
            <person name="Henrissat B."/>
            <person name="Grigoriev I.V."/>
            <person name="Hibbett D.S."/>
            <person name="Martin F."/>
        </authorList>
    </citation>
    <scope>NUCLEOTIDE SEQUENCE [LARGE SCALE GENOMIC DNA]</scope>
    <source>
        <strain evidence="2">MUT 4182</strain>
    </source>
</reference>
<protein>
    <submittedName>
        <fullName evidence="1">Uncharacterized protein</fullName>
    </submittedName>
</protein>
<dbReference type="Proteomes" id="UP000054248">
    <property type="component" value="Unassembled WGS sequence"/>
</dbReference>
<evidence type="ECO:0000313" key="2">
    <source>
        <dbReference type="Proteomes" id="UP000054248"/>
    </source>
</evidence>
<gene>
    <name evidence="1" type="ORF">M407DRAFT_240705</name>
</gene>
<reference evidence="1 2" key="1">
    <citation type="submission" date="2014-04" db="EMBL/GenBank/DDBJ databases">
        <authorList>
            <consortium name="DOE Joint Genome Institute"/>
            <person name="Kuo A."/>
            <person name="Girlanda M."/>
            <person name="Perotto S."/>
            <person name="Kohler A."/>
            <person name="Nagy L.G."/>
            <person name="Floudas D."/>
            <person name="Copeland A."/>
            <person name="Barry K.W."/>
            <person name="Cichocki N."/>
            <person name="Veneault-Fourrey C."/>
            <person name="LaButti K."/>
            <person name="Lindquist E.A."/>
            <person name="Lipzen A."/>
            <person name="Lundell T."/>
            <person name="Morin E."/>
            <person name="Murat C."/>
            <person name="Sun H."/>
            <person name="Tunlid A."/>
            <person name="Henrissat B."/>
            <person name="Grigoriev I.V."/>
            <person name="Hibbett D.S."/>
            <person name="Martin F."/>
            <person name="Nordberg H.P."/>
            <person name="Cantor M.N."/>
            <person name="Hua S.X."/>
        </authorList>
    </citation>
    <scope>NUCLEOTIDE SEQUENCE [LARGE SCALE GENOMIC DNA]</scope>
    <source>
        <strain evidence="1 2">MUT 4182</strain>
    </source>
</reference>
<sequence>MWKAGSGSHSISPSGLGALRFLRRLLSRSAAAQTSLKKDSRDDSNAAQHRWHLGTYIKPCHSVSRTEAASLAALWRFKSRSSASRSAHVSSFSLSSHLRKKMVSSMSKPRWRSSHNISRTRKYSSFFAASRASASLRSAVDG</sequence>
<dbReference type="HOGENOM" id="CLU_1817220_0_0_1"/>
<evidence type="ECO:0000313" key="1">
    <source>
        <dbReference type="EMBL" id="KIO34438.1"/>
    </source>
</evidence>
<name>A0A0C3LK50_9AGAM</name>
<dbReference type="AlphaFoldDB" id="A0A0C3LK50"/>
<keyword evidence="2" id="KW-1185">Reference proteome</keyword>
<dbReference type="EMBL" id="KN822943">
    <property type="protein sequence ID" value="KIO34438.1"/>
    <property type="molecule type" value="Genomic_DNA"/>
</dbReference>